<accession>A0A2N3PSU2</accession>
<dbReference type="Gene3D" id="3.30.450.20">
    <property type="entry name" value="PAS domain"/>
    <property type="match status" value="1"/>
</dbReference>
<feature type="transmembrane region" description="Helical" evidence="6">
    <location>
        <begin position="21"/>
        <end position="39"/>
    </location>
</feature>
<feature type="transmembrane region" description="Helical" evidence="6">
    <location>
        <begin position="91"/>
        <end position="112"/>
    </location>
</feature>
<organism evidence="8 9">
    <name type="scientific">Telmatospirillum siberiense</name>
    <dbReference type="NCBI Taxonomy" id="382514"/>
    <lineage>
        <taxon>Bacteria</taxon>
        <taxon>Pseudomonadati</taxon>
        <taxon>Pseudomonadota</taxon>
        <taxon>Alphaproteobacteria</taxon>
        <taxon>Rhodospirillales</taxon>
        <taxon>Rhodospirillaceae</taxon>
        <taxon>Telmatospirillum</taxon>
    </lineage>
</organism>
<dbReference type="Proteomes" id="UP000233293">
    <property type="component" value="Unassembled WGS sequence"/>
</dbReference>
<comment type="caution">
    <text evidence="8">The sequence shown here is derived from an EMBL/GenBank/DDBJ whole genome shotgun (WGS) entry which is preliminary data.</text>
</comment>
<feature type="domain" description="PAS" evidence="7">
    <location>
        <begin position="307"/>
        <end position="352"/>
    </location>
</feature>
<evidence type="ECO:0000256" key="2">
    <source>
        <dbReference type="ARBA" id="ARBA00022475"/>
    </source>
</evidence>
<feature type="transmembrane region" description="Helical" evidence="6">
    <location>
        <begin position="132"/>
        <end position="153"/>
    </location>
</feature>
<evidence type="ECO:0000259" key="7">
    <source>
        <dbReference type="PROSITE" id="PS50112"/>
    </source>
</evidence>
<dbReference type="InterPro" id="IPR007895">
    <property type="entry name" value="MASE1"/>
</dbReference>
<name>A0A2N3PSU2_9PROT</name>
<dbReference type="Pfam" id="PF05231">
    <property type="entry name" value="MASE1"/>
    <property type="match status" value="1"/>
</dbReference>
<feature type="transmembrane region" description="Helical" evidence="6">
    <location>
        <begin position="165"/>
        <end position="184"/>
    </location>
</feature>
<protein>
    <recommendedName>
        <fullName evidence="7">PAS domain-containing protein</fullName>
    </recommendedName>
</protein>
<evidence type="ECO:0000313" key="8">
    <source>
        <dbReference type="EMBL" id="PKU23436.1"/>
    </source>
</evidence>
<sequence>MDGPVTNGGKRPDLRRFGEDVLWAAGYLIFYILLDWISYIEPYGTLDITPWNPPPGLSLAFLLLRGLRFSPLLYVAALLSDAVVRGFAAPIVPTLFADLLEATGYAVTAWLLLRVFRISPRLQSLKDVATLLGLQVPTALIVAAGYVGIYHWGGVIPTEDVGVTILRFWIGDMIGVAIFAPLFLSLGQALPPGEAAHSSPWINLLQGLSILLSLWIVFGGDLAQHPTLYYPLFMPLVWVGAWHGLRGVTVALFATQIGMIVAIQEAHLTAEVLTEVQFFLLALSLTSLLLGAIATERRRDRAALRDSRARLETIVAVVPEGVLILDGDGRIESVNRAFETLSGRLSAALSGKPAAELFPELAGFFDEGGEAVLKRPDGGAIPVALSVGRAELCRGDLKVVSLHDLSGHRIPTR</sequence>
<keyword evidence="4 6" id="KW-1133">Transmembrane helix</keyword>
<evidence type="ECO:0000256" key="5">
    <source>
        <dbReference type="ARBA" id="ARBA00023136"/>
    </source>
</evidence>
<reference evidence="9" key="1">
    <citation type="submission" date="2017-12" db="EMBL/GenBank/DDBJ databases">
        <title>Draft genome sequence of Telmatospirillum siberiense 26-4b1T, an acidotolerant peatland alphaproteobacterium potentially involved in sulfur cycling.</title>
        <authorList>
            <person name="Hausmann B."/>
            <person name="Pjevac P."/>
            <person name="Schreck K."/>
            <person name="Herbold C.W."/>
            <person name="Daims H."/>
            <person name="Wagner M."/>
            <person name="Pester M."/>
            <person name="Loy A."/>
        </authorList>
    </citation>
    <scope>NUCLEOTIDE SEQUENCE [LARGE SCALE GENOMIC DNA]</scope>
    <source>
        <strain evidence="9">26-4b1</strain>
    </source>
</reference>
<evidence type="ECO:0000256" key="3">
    <source>
        <dbReference type="ARBA" id="ARBA00022692"/>
    </source>
</evidence>
<dbReference type="InterPro" id="IPR000014">
    <property type="entry name" value="PAS"/>
</dbReference>
<feature type="transmembrane region" description="Helical" evidence="6">
    <location>
        <begin position="204"/>
        <end position="223"/>
    </location>
</feature>
<dbReference type="RefSeq" id="WP_101251706.1">
    <property type="nucleotide sequence ID" value="NZ_PIUM01000020.1"/>
</dbReference>
<evidence type="ECO:0000313" key="9">
    <source>
        <dbReference type="Proteomes" id="UP000233293"/>
    </source>
</evidence>
<feature type="transmembrane region" description="Helical" evidence="6">
    <location>
        <begin position="276"/>
        <end position="295"/>
    </location>
</feature>
<proteinExistence type="predicted"/>
<comment type="subcellular location">
    <subcellularLocation>
        <location evidence="1">Cell membrane</location>
        <topology evidence="1">Multi-pass membrane protein</topology>
    </subcellularLocation>
</comment>
<evidence type="ECO:0000256" key="1">
    <source>
        <dbReference type="ARBA" id="ARBA00004651"/>
    </source>
</evidence>
<gene>
    <name evidence="8" type="ORF">CWS72_16385</name>
</gene>
<evidence type="ECO:0000256" key="4">
    <source>
        <dbReference type="ARBA" id="ARBA00022989"/>
    </source>
</evidence>
<dbReference type="AlphaFoldDB" id="A0A2N3PSU2"/>
<dbReference type="OrthoDB" id="9795133at2"/>
<keyword evidence="5 6" id="KW-0472">Membrane</keyword>
<keyword evidence="3 6" id="KW-0812">Transmembrane</keyword>
<feature type="transmembrane region" description="Helical" evidence="6">
    <location>
        <begin position="244"/>
        <end position="264"/>
    </location>
</feature>
<dbReference type="NCBIfam" id="TIGR00229">
    <property type="entry name" value="sensory_box"/>
    <property type="match status" value="1"/>
</dbReference>
<evidence type="ECO:0000256" key="6">
    <source>
        <dbReference type="SAM" id="Phobius"/>
    </source>
</evidence>
<dbReference type="GO" id="GO:0005886">
    <property type="term" value="C:plasma membrane"/>
    <property type="evidence" value="ECO:0007669"/>
    <property type="project" value="UniProtKB-SubCell"/>
</dbReference>
<dbReference type="CDD" id="cd00130">
    <property type="entry name" value="PAS"/>
    <property type="match status" value="1"/>
</dbReference>
<keyword evidence="9" id="KW-1185">Reference proteome</keyword>
<dbReference type="InterPro" id="IPR035965">
    <property type="entry name" value="PAS-like_dom_sf"/>
</dbReference>
<dbReference type="SUPFAM" id="SSF55785">
    <property type="entry name" value="PYP-like sensor domain (PAS domain)"/>
    <property type="match status" value="1"/>
</dbReference>
<dbReference type="Pfam" id="PF13188">
    <property type="entry name" value="PAS_8"/>
    <property type="match status" value="1"/>
</dbReference>
<dbReference type="EMBL" id="PIUM01000020">
    <property type="protein sequence ID" value="PKU23436.1"/>
    <property type="molecule type" value="Genomic_DNA"/>
</dbReference>
<dbReference type="PROSITE" id="PS50112">
    <property type="entry name" value="PAS"/>
    <property type="match status" value="1"/>
</dbReference>
<dbReference type="SMART" id="SM00091">
    <property type="entry name" value="PAS"/>
    <property type="match status" value="1"/>
</dbReference>
<keyword evidence="2" id="KW-1003">Cell membrane</keyword>